<keyword evidence="10" id="KW-0665">Pyrimidine biosynthesis</keyword>
<evidence type="ECO:0000256" key="14">
    <source>
        <dbReference type="NCBIfam" id="TIGR01036"/>
    </source>
</evidence>
<organism evidence="17 18">
    <name type="scientific">Caminibacter pacificus</name>
    <dbReference type="NCBI Taxonomy" id="1424653"/>
    <lineage>
        <taxon>Bacteria</taxon>
        <taxon>Pseudomonadati</taxon>
        <taxon>Campylobacterota</taxon>
        <taxon>Epsilonproteobacteria</taxon>
        <taxon>Nautiliales</taxon>
        <taxon>Nautiliaceae</taxon>
        <taxon>Caminibacter</taxon>
    </lineage>
</organism>
<dbReference type="InterPro" id="IPR013785">
    <property type="entry name" value="Aldolase_TIM"/>
</dbReference>
<evidence type="ECO:0000256" key="8">
    <source>
        <dbReference type="ARBA" id="ARBA00022630"/>
    </source>
</evidence>
<evidence type="ECO:0000256" key="13">
    <source>
        <dbReference type="ARBA" id="ARBA00048639"/>
    </source>
</evidence>
<comment type="similarity">
    <text evidence="5">Belongs to the dihydroorotate dehydrogenase family. Type 2 subfamily.</text>
</comment>
<keyword evidence="19" id="KW-1185">Reference proteome</keyword>
<sequence>MSLFENIKPLIYKIDPETAHNIVELIFKTTRRCPLFFNWLIEKNFIDDPMLNQKIWNLEFKNPIGVAAGFDKNATMIPAWPVLGFGWGEIGAVTPIEQPGNEKPRSWRWVEHEAIQNAYGFNNDGMHIIKKRLEKIYPFVLPIGANIGKNKTTPEDKAIEDYKALVKTLNDVVDFFVINISSPNTPGLRDLLNAEFIAKLFSELKSLTKKPILIKFSPDMEDEMIINLANLSVLNGADGIIVTNTTVNYDLIETPVKKGGISGKPLAKRSFEVLRIVASEVFGKVPIISVGGIDSAEEAYKRIRMGASLLQIYTAIIYKGPSVVRDINLGLIELLKKDGFNHISEAIGVDIPKKLTKDEDAS</sequence>
<dbReference type="Proteomes" id="UP000272781">
    <property type="component" value="Unassembled WGS sequence"/>
</dbReference>
<protein>
    <recommendedName>
        <fullName evidence="7 14">Dihydroorotate dehydrogenase (quinone)</fullName>
        <ecNumber evidence="6 14">1.3.5.2</ecNumber>
    </recommendedName>
</protein>
<dbReference type="GO" id="GO:0006207">
    <property type="term" value="P:'de novo' pyrimidine nucleobase biosynthetic process"/>
    <property type="evidence" value="ECO:0007669"/>
    <property type="project" value="UniProtKB-UniRule"/>
</dbReference>
<dbReference type="NCBIfam" id="NF003652">
    <property type="entry name" value="PRK05286.2-5"/>
    <property type="match status" value="1"/>
</dbReference>
<evidence type="ECO:0000256" key="5">
    <source>
        <dbReference type="ARBA" id="ARBA00005359"/>
    </source>
</evidence>
<keyword evidence="9" id="KW-0288">FMN</keyword>
<proteinExistence type="inferred from homology"/>
<dbReference type="RefSeq" id="WP_123351818.1">
    <property type="nucleotide sequence ID" value="NZ_CP027432.2"/>
</dbReference>
<dbReference type="GO" id="GO:0106430">
    <property type="term" value="F:dihydroorotate dehydrogenase (quinone) activity"/>
    <property type="evidence" value="ECO:0007669"/>
    <property type="project" value="UniProtKB-EC"/>
</dbReference>
<accession>A0AAJ4UYF5</accession>
<keyword evidence="8" id="KW-0285">Flavoprotein</keyword>
<dbReference type="InterPro" id="IPR001295">
    <property type="entry name" value="Dihydroorotate_DH_CS"/>
</dbReference>
<gene>
    <name evidence="16" type="primary">pyrD</name>
    <name evidence="16" type="ORF">C6V80_05170</name>
    <name evidence="17" type="ORF">EDC58_0392</name>
</gene>
<evidence type="ECO:0000256" key="11">
    <source>
        <dbReference type="ARBA" id="ARBA00023002"/>
    </source>
</evidence>
<comment type="cofactor">
    <cofactor evidence="1">
        <name>FMN</name>
        <dbReference type="ChEBI" id="CHEBI:58210"/>
    </cofactor>
</comment>
<dbReference type="NCBIfam" id="TIGR01036">
    <property type="entry name" value="pyrD_sub2"/>
    <property type="match status" value="1"/>
</dbReference>
<reference evidence="19" key="1">
    <citation type="submission" date="2018-03" db="EMBL/GenBank/DDBJ databases">
        <title>A comparative analysis of the Nautiliaceae.</title>
        <authorList>
            <person name="Grosche A."/>
            <person name="Smedile F."/>
            <person name="Vetriani C."/>
        </authorList>
    </citation>
    <scope>NUCLEOTIDE SEQUENCE [LARGE SCALE GENOMIC DNA]</scope>
    <source>
        <strain evidence="19">TB6</strain>
    </source>
</reference>
<evidence type="ECO:0000259" key="15">
    <source>
        <dbReference type="Pfam" id="PF01180"/>
    </source>
</evidence>
<dbReference type="InterPro" id="IPR005720">
    <property type="entry name" value="Dihydroorotate_DH_cat"/>
</dbReference>
<dbReference type="PANTHER" id="PTHR48109:SF4">
    <property type="entry name" value="DIHYDROOROTATE DEHYDROGENASE (QUINONE), MITOCHONDRIAL"/>
    <property type="match status" value="1"/>
</dbReference>
<dbReference type="GO" id="GO:0009220">
    <property type="term" value="P:pyrimidine ribonucleotide biosynthetic process"/>
    <property type="evidence" value="ECO:0007669"/>
    <property type="project" value="UniProtKB-UniRule"/>
</dbReference>
<evidence type="ECO:0000256" key="10">
    <source>
        <dbReference type="ARBA" id="ARBA00022975"/>
    </source>
</evidence>
<dbReference type="AlphaFoldDB" id="A0AAJ4UYF5"/>
<evidence type="ECO:0000313" key="16">
    <source>
        <dbReference type="EMBL" id="QCI28367.1"/>
    </source>
</evidence>
<keyword evidence="11 16" id="KW-0560">Oxidoreductase</keyword>
<dbReference type="GO" id="GO:0005886">
    <property type="term" value="C:plasma membrane"/>
    <property type="evidence" value="ECO:0007669"/>
    <property type="project" value="TreeGrafter"/>
</dbReference>
<dbReference type="PANTHER" id="PTHR48109">
    <property type="entry name" value="DIHYDROOROTATE DEHYDROGENASE (QUINONE), MITOCHONDRIAL-RELATED"/>
    <property type="match status" value="1"/>
</dbReference>
<evidence type="ECO:0000256" key="7">
    <source>
        <dbReference type="ARBA" id="ARBA00018366"/>
    </source>
</evidence>
<dbReference type="Proteomes" id="UP000298805">
    <property type="component" value="Chromosome"/>
</dbReference>
<reference evidence="16" key="3">
    <citation type="submission" date="2019-06" db="EMBL/GenBank/DDBJ databases">
        <title>A comparative analysis of the Nautiliaceae.</title>
        <authorList>
            <person name="Grosche A."/>
            <person name="Smedile F."/>
            <person name="Vetriani C."/>
        </authorList>
    </citation>
    <scope>NUCLEOTIDE SEQUENCE</scope>
    <source>
        <strain evidence="16">TB6</strain>
    </source>
</reference>
<dbReference type="PROSITE" id="PS00911">
    <property type="entry name" value="DHODEHASE_1"/>
    <property type="match status" value="1"/>
</dbReference>
<dbReference type="EMBL" id="RJVK01000001">
    <property type="protein sequence ID" value="ROR40911.1"/>
    <property type="molecule type" value="Genomic_DNA"/>
</dbReference>
<dbReference type="Pfam" id="PF01180">
    <property type="entry name" value="DHO_dh"/>
    <property type="match status" value="1"/>
</dbReference>
<evidence type="ECO:0000256" key="6">
    <source>
        <dbReference type="ARBA" id="ARBA00012791"/>
    </source>
</evidence>
<evidence type="ECO:0000256" key="2">
    <source>
        <dbReference type="ARBA" id="ARBA00003125"/>
    </source>
</evidence>
<comment type="subcellular location">
    <subcellularLocation>
        <location evidence="3">Membrane</location>
    </subcellularLocation>
</comment>
<name>A0AAJ4UYF5_9BACT</name>
<keyword evidence="12" id="KW-0472">Membrane</keyword>
<reference evidence="17 18" key="2">
    <citation type="submission" date="2018-11" db="EMBL/GenBank/DDBJ databases">
        <title>Genomic Encyclopedia of Type Strains, Phase IV (KMG-IV): sequencing the most valuable type-strain genomes for metagenomic binning, comparative biology and taxonomic classification.</title>
        <authorList>
            <person name="Goeker M."/>
        </authorList>
    </citation>
    <scope>NUCLEOTIDE SEQUENCE [LARGE SCALE GENOMIC DNA]</scope>
    <source>
        <strain evidence="17 18">DSM 27783</strain>
    </source>
</reference>
<dbReference type="PROSITE" id="PS00912">
    <property type="entry name" value="DHODEHASE_2"/>
    <property type="match status" value="1"/>
</dbReference>
<evidence type="ECO:0000256" key="4">
    <source>
        <dbReference type="ARBA" id="ARBA00005161"/>
    </source>
</evidence>
<evidence type="ECO:0000313" key="19">
    <source>
        <dbReference type="Proteomes" id="UP000298805"/>
    </source>
</evidence>
<evidence type="ECO:0000313" key="17">
    <source>
        <dbReference type="EMBL" id="ROR40911.1"/>
    </source>
</evidence>
<evidence type="ECO:0000256" key="9">
    <source>
        <dbReference type="ARBA" id="ARBA00022643"/>
    </source>
</evidence>
<comment type="catalytic activity">
    <reaction evidence="13">
        <text>(S)-dihydroorotate + a quinone = orotate + a quinol</text>
        <dbReference type="Rhea" id="RHEA:30187"/>
        <dbReference type="ChEBI" id="CHEBI:24646"/>
        <dbReference type="ChEBI" id="CHEBI:30839"/>
        <dbReference type="ChEBI" id="CHEBI:30864"/>
        <dbReference type="ChEBI" id="CHEBI:132124"/>
        <dbReference type="EC" id="1.3.5.2"/>
    </reaction>
</comment>
<dbReference type="CDD" id="cd04738">
    <property type="entry name" value="DHOD_2_like"/>
    <property type="match status" value="1"/>
</dbReference>
<comment type="function">
    <text evidence="2">Catalyzes the conversion of dihydroorotate to orotate with quinone as electron acceptor.</text>
</comment>
<feature type="domain" description="Dihydroorotate dehydrogenase catalytic" evidence="15">
    <location>
        <begin position="50"/>
        <end position="335"/>
    </location>
</feature>
<comment type="pathway">
    <text evidence="4">Pyrimidine metabolism; UMP biosynthesis via de novo pathway; orotate from (S)-dihydroorotate (quinone route): step 1/1.</text>
</comment>
<dbReference type="EMBL" id="CP027432">
    <property type="protein sequence ID" value="QCI28367.1"/>
    <property type="molecule type" value="Genomic_DNA"/>
</dbReference>
<dbReference type="EC" id="1.3.5.2" evidence="6 14"/>
<dbReference type="InterPro" id="IPR050074">
    <property type="entry name" value="DHO_dehydrogenase"/>
</dbReference>
<dbReference type="Gene3D" id="3.20.20.70">
    <property type="entry name" value="Aldolase class I"/>
    <property type="match status" value="1"/>
</dbReference>
<dbReference type="SUPFAM" id="SSF51395">
    <property type="entry name" value="FMN-linked oxidoreductases"/>
    <property type="match status" value="1"/>
</dbReference>
<evidence type="ECO:0000256" key="3">
    <source>
        <dbReference type="ARBA" id="ARBA00004370"/>
    </source>
</evidence>
<dbReference type="InterPro" id="IPR005719">
    <property type="entry name" value="Dihydroorotate_DH_2"/>
</dbReference>
<evidence type="ECO:0000313" key="18">
    <source>
        <dbReference type="Proteomes" id="UP000272781"/>
    </source>
</evidence>
<evidence type="ECO:0000256" key="12">
    <source>
        <dbReference type="ARBA" id="ARBA00023136"/>
    </source>
</evidence>
<evidence type="ECO:0000256" key="1">
    <source>
        <dbReference type="ARBA" id="ARBA00001917"/>
    </source>
</evidence>
<dbReference type="GO" id="GO:0005737">
    <property type="term" value="C:cytoplasm"/>
    <property type="evidence" value="ECO:0007669"/>
    <property type="project" value="InterPro"/>
</dbReference>